<dbReference type="GO" id="GO:0004553">
    <property type="term" value="F:hydrolase activity, hydrolyzing O-glycosyl compounds"/>
    <property type="evidence" value="ECO:0007669"/>
    <property type="project" value="InterPro"/>
</dbReference>
<keyword evidence="5" id="KW-1185">Reference proteome</keyword>
<proteinExistence type="predicted"/>
<dbReference type="EMBL" id="JADPRT010000006">
    <property type="protein sequence ID" value="MBF9069792.1"/>
    <property type="molecule type" value="Genomic_DNA"/>
</dbReference>
<evidence type="ECO:0000256" key="2">
    <source>
        <dbReference type="ARBA" id="ARBA00023295"/>
    </source>
</evidence>
<dbReference type="Pfam" id="PF00150">
    <property type="entry name" value="Cellulase"/>
    <property type="match status" value="1"/>
</dbReference>
<dbReference type="PANTHER" id="PTHR31263">
    <property type="entry name" value="CELLULASE FAMILY PROTEIN (AFU_ORTHOLOGUE AFUA_5G14560)"/>
    <property type="match status" value="1"/>
</dbReference>
<sequence>MHRSSQTGVGGRFALRWAVFSRCVHRTVRSSPAPRHHVSTVTHWPQGAHVTRTGLLRRVFTAAAGISILLLGTTAAAPPPTSKAAPVAPVAQTGAQLAASWTGPLSTRGRYIVDANGNRFKLKAGNWDGAEGHYLGSGDPTQPANNHAGEVSYDIPLGLDRASLPQILADFHTLGLNAIRLPFADALIHDTSIVPNAAVAANPQLDGDTPLQVYDAVVAALTNDGFAVILNNHTTTYRWCCGVDGNERWNSGQTTAQWEADWLFMVARYKDNKRVVGADLRNEVRRDVTDDPNWGWYDDHDEYAAFEQAGNTILQADPDMLIIMEGINWTGVPLNGLPHGRPMLTPVANLSNTLIDSGKLVYSAHFYAYTGPANSGATSGLGVTSDPRYEDFAPQQLAQVVNQEALFVTQSGQHFTAPVWVSEFGAAGRGSTDTKEQAWFDNFTNILAQNDTDFAIWPLIGWTDSSGNLQDNWALLSYDANGRRTGIEDPGDWRATDWNALVDAPSYTGQVPQVDHWNMLDLDHADYDVSSTMLAQPDWSYGNRKGDCPDSERLVGLGRSDSRGLCTDAGEPQKASGAWTVVTDERYVTEGDWAPGYSKLQCPDDSFAVGYSVNGNAMAALLCAPSAAALPTTGHDVWFDQGDNRPSSGGSVASDWAPGYYKGQCADGEYLAGVAYTWNGNQGGVPDALLCRPLS</sequence>
<evidence type="ECO:0000259" key="3">
    <source>
        <dbReference type="Pfam" id="PF00150"/>
    </source>
</evidence>
<accession>A0A931B6Z6</accession>
<keyword evidence="1" id="KW-0378">Hydrolase</keyword>
<gene>
    <name evidence="4" type="ORF">I2501_17355</name>
</gene>
<protein>
    <submittedName>
        <fullName evidence="4">Cellulase family glycosylhydrolase</fullName>
    </submittedName>
</protein>
<dbReference type="Proteomes" id="UP000657385">
    <property type="component" value="Unassembled WGS sequence"/>
</dbReference>
<dbReference type="SUPFAM" id="SSF51445">
    <property type="entry name" value="(Trans)glycosidases"/>
    <property type="match status" value="1"/>
</dbReference>
<dbReference type="InterPro" id="IPR001547">
    <property type="entry name" value="Glyco_hydro_5"/>
</dbReference>
<keyword evidence="2" id="KW-0326">Glycosidase</keyword>
<evidence type="ECO:0000313" key="4">
    <source>
        <dbReference type="EMBL" id="MBF9069792.1"/>
    </source>
</evidence>
<dbReference type="InterPro" id="IPR017853">
    <property type="entry name" value="GH"/>
</dbReference>
<feature type="domain" description="Glycoside hydrolase family 5" evidence="3">
    <location>
        <begin position="163"/>
        <end position="457"/>
    </location>
</feature>
<dbReference type="GO" id="GO:0000272">
    <property type="term" value="P:polysaccharide catabolic process"/>
    <property type="evidence" value="ECO:0007669"/>
    <property type="project" value="InterPro"/>
</dbReference>
<dbReference type="Gene3D" id="3.20.20.80">
    <property type="entry name" value="Glycosidases"/>
    <property type="match status" value="1"/>
</dbReference>
<dbReference type="PANTHER" id="PTHR31263:SF0">
    <property type="entry name" value="CELLULASE FAMILY PROTEIN (AFU_ORTHOLOGUE AFUA_5G14560)"/>
    <property type="match status" value="1"/>
</dbReference>
<name>A0A931B6Z6_9ACTN</name>
<comment type="caution">
    <text evidence="4">The sequence shown here is derived from an EMBL/GenBank/DDBJ whole genome shotgun (WGS) entry which is preliminary data.</text>
</comment>
<organism evidence="4 5">
    <name type="scientific">Streptacidiphilus fuscans</name>
    <dbReference type="NCBI Taxonomy" id="2789292"/>
    <lineage>
        <taxon>Bacteria</taxon>
        <taxon>Bacillati</taxon>
        <taxon>Actinomycetota</taxon>
        <taxon>Actinomycetes</taxon>
        <taxon>Kitasatosporales</taxon>
        <taxon>Streptomycetaceae</taxon>
        <taxon>Streptacidiphilus</taxon>
    </lineage>
</organism>
<dbReference type="AlphaFoldDB" id="A0A931B6Z6"/>
<evidence type="ECO:0000313" key="5">
    <source>
        <dbReference type="Proteomes" id="UP000657385"/>
    </source>
</evidence>
<evidence type="ECO:0000256" key="1">
    <source>
        <dbReference type="ARBA" id="ARBA00022801"/>
    </source>
</evidence>
<reference evidence="4" key="1">
    <citation type="submission" date="2020-11" db="EMBL/GenBank/DDBJ databases">
        <title>Isolation and identification of active actinomycetes.</title>
        <authorList>
            <person name="Yu B."/>
        </authorList>
    </citation>
    <scope>NUCLEOTIDE SEQUENCE</scope>
    <source>
        <strain evidence="4">NEAU-YB345</strain>
    </source>
</reference>